<evidence type="ECO:0008006" key="3">
    <source>
        <dbReference type="Google" id="ProtNLM"/>
    </source>
</evidence>
<accession>A0A842HQL3</accession>
<organism evidence="1 2">
    <name type="scientific">Parasphingopyxis marina</name>
    <dbReference type="NCBI Taxonomy" id="2761622"/>
    <lineage>
        <taxon>Bacteria</taxon>
        <taxon>Pseudomonadati</taxon>
        <taxon>Pseudomonadota</taxon>
        <taxon>Alphaproteobacteria</taxon>
        <taxon>Sphingomonadales</taxon>
        <taxon>Sphingomonadaceae</taxon>
        <taxon>Parasphingopyxis</taxon>
    </lineage>
</organism>
<dbReference type="InterPro" id="IPR027417">
    <property type="entry name" value="P-loop_NTPase"/>
</dbReference>
<gene>
    <name evidence="1" type="ORF">H6P80_00180</name>
</gene>
<protein>
    <recommendedName>
        <fullName evidence="3">Sulfotransferase family protein</fullName>
    </recommendedName>
</protein>
<evidence type="ECO:0000313" key="1">
    <source>
        <dbReference type="EMBL" id="MBC2776028.1"/>
    </source>
</evidence>
<proteinExistence type="predicted"/>
<sequence>MYVNDTILARAHEPRSLMLFIHSQRTGGSNTLRWLRTHFGDERSYTSRTVDDFRHWRQIEDLHTLDSFDLYGGFSRFIERDIFDRPIYAMANVRHPFYRIASLYGMSRGHQTHWLHEVSLKHSFEDYYRIGSEAKPDYFHNVTTRRLGGQPDFDAAKTIIEKYFGLVALTNYLPEATRVLVDTLGWDDAPMEATPAPPDHIHYARYDDSPVRDEIVANNREDLRLFEFINGLNGFGTD</sequence>
<dbReference type="RefSeq" id="WP_185799348.1">
    <property type="nucleotide sequence ID" value="NZ_JACJVJ010000001.1"/>
</dbReference>
<reference evidence="1 2" key="1">
    <citation type="submission" date="2020-08" db="EMBL/GenBank/DDBJ databases">
        <title>Draft genome sequence of Parasphingopyxis sp. GrpM-11.</title>
        <authorList>
            <person name="Oh J."/>
            <person name="Roh D.-H."/>
        </authorList>
    </citation>
    <scope>NUCLEOTIDE SEQUENCE [LARGE SCALE GENOMIC DNA]</scope>
    <source>
        <strain evidence="1 2">GrpM-11</strain>
    </source>
</reference>
<dbReference type="EMBL" id="JACJVJ010000001">
    <property type="protein sequence ID" value="MBC2776028.1"/>
    <property type="molecule type" value="Genomic_DNA"/>
</dbReference>
<comment type="caution">
    <text evidence="1">The sequence shown here is derived from an EMBL/GenBank/DDBJ whole genome shotgun (WGS) entry which is preliminary data.</text>
</comment>
<evidence type="ECO:0000313" key="2">
    <source>
        <dbReference type="Proteomes" id="UP000564378"/>
    </source>
</evidence>
<dbReference type="Proteomes" id="UP000564378">
    <property type="component" value="Unassembled WGS sequence"/>
</dbReference>
<dbReference type="AlphaFoldDB" id="A0A842HQL3"/>
<name>A0A842HQL3_9SPHN</name>
<dbReference type="Gene3D" id="3.40.50.300">
    <property type="entry name" value="P-loop containing nucleotide triphosphate hydrolases"/>
    <property type="match status" value="1"/>
</dbReference>
<keyword evidence="2" id="KW-1185">Reference proteome</keyword>